<feature type="domain" description="Phage terminase large subunit N-terminal" evidence="1">
    <location>
        <begin position="30"/>
        <end position="227"/>
    </location>
</feature>
<dbReference type="InterPro" id="IPR006437">
    <property type="entry name" value="Phage_terminase_lsu"/>
</dbReference>
<proteinExistence type="predicted"/>
<evidence type="ECO:0000313" key="3">
    <source>
        <dbReference type="EMBL" id="SCW86227.1"/>
    </source>
</evidence>
<protein>
    <submittedName>
        <fullName evidence="3">Phage terminase, large subunit, PBSX family</fullName>
    </submittedName>
</protein>
<dbReference type="InterPro" id="IPR052380">
    <property type="entry name" value="Viral_DNA_packaging_terminase"/>
</dbReference>
<dbReference type="Gene3D" id="3.40.50.300">
    <property type="entry name" value="P-loop containing nucleotide triphosphate hydrolases"/>
    <property type="match status" value="1"/>
</dbReference>
<dbReference type="STRING" id="624147.SAMN04487970_107712"/>
<dbReference type="PANTHER" id="PTHR39184:SF1">
    <property type="entry name" value="PBSX PHAGE TERMINASE LARGE SUBUNIT"/>
    <property type="match status" value="1"/>
</dbReference>
<dbReference type="Gene3D" id="3.30.420.280">
    <property type="match status" value="1"/>
</dbReference>
<evidence type="ECO:0000313" key="4">
    <source>
        <dbReference type="Proteomes" id="UP000198601"/>
    </source>
</evidence>
<keyword evidence="4" id="KW-1185">Reference proteome</keyword>
<dbReference type="InterPro" id="IPR035413">
    <property type="entry name" value="Terminase_L_C"/>
</dbReference>
<evidence type="ECO:0000259" key="2">
    <source>
        <dbReference type="Pfam" id="PF17288"/>
    </source>
</evidence>
<evidence type="ECO:0000259" key="1">
    <source>
        <dbReference type="Pfam" id="PF04466"/>
    </source>
</evidence>
<dbReference type="NCBIfam" id="TIGR01547">
    <property type="entry name" value="phage_term_2"/>
    <property type="match status" value="1"/>
</dbReference>
<accession>A0A1G4TY17</accession>
<dbReference type="OrthoDB" id="9768556at2"/>
<dbReference type="EMBL" id="FMTT01000077">
    <property type="protein sequence ID" value="SCW86227.1"/>
    <property type="molecule type" value="Genomic_DNA"/>
</dbReference>
<dbReference type="RefSeq" id="WP_090677138.1">
    <property type="nucleotide sequence ID" value="NZ_FMTT01000077.1"/>
</dbReference>
<sequence>MTQVPLTNLIAPSFYDIHHALKEDRYTHYWLKGGRGSTKSSFISIEIILGMMRDPDANAVALRKVKENLRESVYEQLLWAIDVLGVSHLWHDSVSPMSLTYMPTGQKIIFRGADKPKKVKSSKLRRGYIKYVWYEEIDEFAPGDIRTINQTFLRGGPTFTVLYSFNPPQSQRNWVNGEVTEKRADRLVHHSTYETVPREWLGEQFIIEAEHLKKTKPAAYDHEYLGEVTGTGGEVFTNLAFREITDEEIKIFDQIRRGVDFGYGKDPFHYGVMHFDKTRRRLFIFHELQKLQLSNRKAVEHIKAENKSNRQVIADSAEPKSIAEMKECGIRIKGAKKGPDSVDYGIKFLQDLEEIIIDGERCPNTKREFYGYELDPDGNGGFKAGYPDRDNHSIDTARYALEDDMKKPKSTSKNRVVGVPAAAQIPSW</sequence>
<dbReference type="Pfam" id="PF04466">
    <property type="entry name" value="Terminase_3"/>
    <property type="match status" value="1"/>
</dbReference>
<dbReference type="AlphaFoldDB" id="A0A1G4TY17"/>
<reference evidence="4" key="1">
    <citation type="submission" date="2016-10" db="EMBL/GenBank/DDBJ databases">
        <authorList>
            <person name="Varghese N."/>
            <person name="Submissions S."/>
        </authorList>
    </citation>
    <scope>NUCLEOTIDE SEQUENCE [LARGE SCALE GENOMIC DNA]</scope>
    <source>
        <strain evidence="4">CGMCC 1.8946</strain>
    </source>
</reference>
<dbReference type="InterPro" id="IPR027417">
    <property type="entry name" value="P-loop_NTPase"/>
</dbReference>
<organism evidence="3 4">
    <name type="scientific">Paenibacillus tianmuensis</name>
    <dbReference type="NCBI Taxonomy" id="624147"/>
    <lineage>
        <taxon>Bacteria</taxon>
        <taxon>Bacillati</taxon>
        <taxon>Bacillota</taxon>
        <taxon>Bacilli</taxon>
        <taxon>Bacillales</taxon>
        <taxon>Paenibacillaceae</taxon>
        <taxon>Paenibacillus</taxon>
    </lineage>
</organism>
<name>A0A1G4TY17_9BACL</name>
<gene>
    <name evidence="3" type="ORF">SAMN04487970_107712</name>
</gene>
<dbReference type="Proteomes" id="UP000198601">
    <property type="component" value="Unassembled WGS sequence"/>
</dbReference>
<feature type="domain" description="Phage terminase large subunit C-terminal" evidence="2">
    <location>
        <begin position="260"/>
        <end position="403"/>
    </location>
</feature>
<dbReference type="InterPro" id="IPR035412">
    <property type="entry name" value="Terminase_L_N"/>
</dbReference>
<dbReference type="PANTHER" id="PTHR39184">
    <property type="match status" value="1"/>
</dbReference>
<dbReference type="Pfam" id="PF17288">
    <property type="entry name" value="Terminase_3C"/>
    <property type="match status" value="1"/>
</dbReference>